<dbReference type="AlphaFoldDB" id="A0AA37SPG2"/>
<dbReference type="Proteomes" id="UP001156666">
    <property type="component" value="Unassembled WGS sequence"/>
</dbReference>
<evidence type="ECO:0000313" key="2">
    <source>
        <dbReference type="EMBL" id="GLR17344.1"/>
    </source>
</evidence>
<keyword evidence="3" id="KW-1185">Reference proteome</keyword>
<dbReference type="SUPFAM" id="SSF52540">
    <property type="entry name" value="P-loop containing nucleoside triphosphate hydrolases"/>
    <property type="match status" value="1"/>
</dbReference>
<dbReference type="PANTHER" id="PTHR42990:SF1">
    <property type="entry name" value="AAA+ ATPASE DOMAIN-CONTAINING PROTEIN"/>
    <property type="match status" value="1"/>
</dbReference>
<evidence type="ECO:0000313" key="3">
    <source>
        <dbReference type="Proteomes" id="UP001156666"/>
    </source>
</evidence>
<dbReference type="InterPro" id="IPR041682">
    <property type="entry name" value="AAA_14"/>
</dbReference>
<name>A0AA37SPG2_9BACT</name>
<dbReference type="InterPro" id="IPR027417">
    <property type="entry name" value="P-loop_NTPase"/>
</dbReference>
<dbReference type="Pfam" id="PF13173">
    <property type="entry name" value="AAA_14"/>
    <property type="match status" value="1"/>
</dbReference>
<reference evidence="2" key="2">
    <citation type="submission" date="2023-01" db="EMBL/GenBank/DDBJ databases">
        <title>Draft genome sequence of Portibacter lacus strain NBRC 108769.</title>
        <authorList>
            <person name="Sun Q."/>
            <person name="Mori K."/>
        </authorList>
    </citation>
    <scope>NUCLEOTIDE SEQUENCE</scope>
    <source>
        <strain evidence="2">NBRC 108769</strain>
    </source>
</reference>
<dbReference type="Gene3D" id="3.40.50.300">
    <property type="entry name" value="P-loop containing nucleotide triphosphate hydrolases"/>
    <property type="match status" value="1"/>
</dbReference>
<comment type="caution">
    <text evidence="2">The sequence shown here is derived from an EMBL/GenBank/DDBJ whole genome shotgun (WGS) entry which is preliminary data.</text>
</comment>
<accession>A0AA37SPG2</accession>
<evidence type="ECO:0000259" key="1">
    <source>
        <dbReference type="Pfam" id="PF13173"/>
    </source>
</evidence>
<dbReference type="EMBL" id="BSOH01000011">
    <property type="protein sequence ID" value="GLR17344.1"/>
    <property type="molecule type" value="Genomic_DNA"/>
</dbReference>
<dbReference type="PANTHER" id="PTHR42990">
    <property type="entry name" value="ATPASE"/>
    <property type="match status" value="1"/>
</dbReference>
<reference evidence="2" key="1">
    <citation type="journal article" date="2014" name="Int. J. Syst. Evol. Microbiol.">
        <title>Complete genome sequence of Corynebacterium casei LMG S-19264T (=DSM 44701T), isolated from a smear-ripened cheese.</title>
        <authorList>
            <consortium name="US DOE Joint Genome Institute (JGI-PGF)"/>
            <person name="Walter F."/>
            <person name="Albersmeier A."/>
            <person name="Kalinowski J."/>
            <person name="Ruckert C."/>
        </authorList>
    </citation>
    <scope>NUCLEOTIDE SEQUENCE</scope>
    <source>
        <strain evidence="2">NBRC 108769</strain>
    </source>
</reference>
<protein>
    <submittedName>
        <fullName evidence="2">ATPase AAA</fullName>
    </submittedName>
</protein>
<feature type="domain" description="AAA" evidence="1">
    <location>
        <begin position="29"/>
        <end position="147"/>
    </location>
</feature>
<dbReference type="RefSeq" id="WP_235294054.1">
    <property type="nucleotide sequence ID" value="NZ_BSOH01000011.1"/>
</dbReference>
<proteinExistence type="predicted"/>
<organism evidence="2 3">
    <name type="scientific">Portibacter lacus</name>
    <dbReference type="NCBI Taxonomy" id="1099794"/>
    <lineage>
        <taxon>Bacteria</taxon>
        <taxon>Pseudomonadati</taxon>
        <taxon>Bacteroidota</taxon>
        <taxon>Saprospiria</taxon>
        <taxon>Saprospirales</taxon>
        <taxon>Haliscomenobacteraceae</taxon>
        <taxon>Portibacter</taxon>
    </lineage>
</organism>
<sequence>MESLYLLHNELIKNLNVRISRFIGIDWNDRLIALAGPRGVGKTTFLLERVSKLENVLYVTLDDLYFTHNSLLEVAAEFVRKGGKHLYIDEVHKYPNWSRELKNIYDRYSDLNVVFSGSSILHIHGGDADLSRRAVIYNMKGLSFREYIQLETGRYINPLNLSDIFDHHEEIAKFLVKDLKPLKYFEEYLKTGYFPFYLESKISYASKLLSIINLTLETDLPYIKNIESSHVFKLKKLLYVVSKSVPFKPNISKLSRDIEVSRATILTYLSYMEEAKLIKMLSENIHGDGILTKPEKIYLDNPNLTFAIARNSSNIGNARETFFLNQVKTLHDVTASKEVDFIVDECFHFEIGDKNKSNKQLKKLENSFIAADDIEYGYENKIPLWMFGLLY</sequence>
<gene>
    <name evidence="2" type="ORF">GCM10007940_19590</name>
</gene>